<dbReference type="CDD" id="cd02850">
    <property type="entry name" value="E_set_Cellulase_N"/>
    <property type="match status" value="1"/>
</dbReference>
<reference evidence="6 7" key="1">
    <citation type="journal article" date="2016" name="Int. J. Syst. Evol. Microbiol.">
        <title>Chitinibacter fontanus sp. nov., isolated from a spring.</title>
        <authorList>
            <person name="Sheu S.Y."/>
            <person name="Li Y.S."/>
            <person name="Young C.C."/>
            <person name="Chen W.M."/>
        </authorList>
    </citation>
    <scope>NUCLEOTIDE SEQUENCE [LARGE SCALE GENOMIC DNA]</scope>
    <source>
        <strain evidence="6 7">STM-7</strain>
    </source>
</reference>
<dbReference type="EMBL" id="CP058952">
    <property type="protein sequence ID" value="QLI82939.1"/>
    <property type="molecule type" value="Genomic_DNA"/>
</dbReference>
<keyword evidence="3" id="KW-0624">Polysaccharide degradation</keyword>
<feature type="domain" description="Glycoside hydrolase family 9" evidence="4">
    <location>
        <begin position="135"/>
        <end position="528"/>
    </location>
</feature>
<keyword evidence="7" id="KW-1185">Reference proteome</keyword>
<dbReference type="SUPFAM" id="SSF81296">
    <property type="entry name" value="E set domains"/>
    <property type="match status" value="1"/>
</dbReference>
<dbReference type="Pfam" id="PF00759">
    <property type="entry name" value="Glyco_hydro_9"/>
    <property type="match status" value="1"/>
</dbReference>
<dbReference type="InterPro" id="IPR014756">
    <property type="entry name" value="Ig_E-set"/>
</dbReference>
<evidence type="ECO:0000313" key="6">
    <source>
        <dbReference type="EMBL" id="QLI82939.1"/>
    </source>
</evidence>
<proteinExistence type="inferred from homology"/>
<accession>A0A7D5VBF0</accession>
<dbReference type="Pfam" id="PF02927">
    <property type="entry name" value="CelD_N"/>
    <property type="match status" value="1"/>
</dbReference>
<dbReference type="InterPro" id="IPR008928">
    <property type="entry name" value="6-hairpin_glycosidase_sf"/>
</dbReference>
<name>A0A7D5VBF0_9NEIS</name>
<evidence type="ECO:0000259" key="5">
    <source>
        <dbReference type="Pfam" id="PF02927"/>
    </source>
</evidence>
<sequence length="596" mass="66422">MKIILNHLGFEPDSRKVALIDAPADVLTGKSFTVYDAQTRQAVHRGAVLVQGAVANWTFGASGKKRHYWQAEFSELSAVGEYFIAIDDMTPPLVSHNFKIANHLLGELLISDIVHYIKGQRCTGIFDAADRTAPVVDSDQVRDVHGGWYDASGDVSKYMSHLSFAQYMNPQQTPQVVWNLVDGLQQFPARPVWIEDHIALCLIPDDAERVAFFNKWFYERITDEACHGADFLLRMQDEQGFFYMTQFDQWSKDPARRSLCEYKTNKGDKYASYQSAYRQGGGAAIAALARASTLDRDGEFTRAQYLAGAQQGFADLEANNVSYLEDGVENIIDDYCALLAACELQAVSPAAQYQAAAELRVKNLLARQTADGWFVADHAGQRSFFHAAEAGLPYIALMRFIEVLPAHALVAEIKAALRKAYAYEFKITFAEVNNPFGYPRQYVMQNGVAGNTQFFIPHDNGTGYWWQGENARLGSIAAAAARAQILFADDAELSAQLARYEQAALDWVLGNNPFDACMLQGWGRNNPRYEPGFFNAAGGVCNGITSGLDDETDIDFRPSEVATMANSWRWTEQWMPHAAWLYLALCTRIAKTANTQ</sequence>
<organism evidence="6 7">
    <name type="scientific">Chitinibacter fontanus</name>
    <dbReference type="NCBI Taxonomy" id="1737446"/>
    <lineage>
        <taxon>Bacteria</taxon>
        <taxon>Pseudomonadati</taxon>
        <taxon>Pseudomonadota</taxon>
        <taxon>Betaproteobacteria</taxon>
        <taxon>Neisseriales</taxon>
        <taxon>Chitinibacteraceae</taxon>
        <taxon>Chitinibacter</taxon>
    </lineage>
</organism>
<evidence type="ECO:0000256" key="1">
    <source>
        <dbReference type="ARBA" id="ARBA00007072"/>
    </source>
</evidence>
<comment type="similarity">
    <text evidence="1">Belongs to the glycosyl hydrolase 9 (cellulase E) family.</text>
</comment>
<dbReference type="InterPro" id="IPR001701">
    <property type="entry name" value="Glyco_hydro_9"/>
</dbReference>
<dbReference type="RefSeq" id="WP_180307012.1">
    <property type="nucleotide sequence ID" value="NZ_CP058952.1"/>
</dbReference>
<evidence type="ECO:0000313" key="7">
    <source>
        <dbReference type="Proteomes" id="UP000510822"/>
    </source>
</evidence>
<protein>
    <submittedName>
        <fullName evidence="6">Glycoside hydrolase family 9 protein</fullName>
    </submittedName>
</protein>
<evidence type="ECO:0000259" key="4">
    <source>
        <dbReference type="Pfam" id="PF00759"/>
    </source>
</evidence>
<dbReference type="Proteomes" id="UP000510822">
    <property type="component" value="Chromosome"/>
</dbReference>
<dbReference type="InterPro" id="IPR012341">
    <property type="entry name" value="6hp_glycosidase-like_sf"/>
</dbReference>
<dbReference type="Gene3D" id="2.60.40.10">
    <property type="entry name" value="Immunoglobulins"/>
    <property type="match status" value="1"/>
</dbReference>
<dbReference type="Gene3D" id="1.50.10.10">
    <property type="match status" value="1"/>
</dbReference>
<dbReference type="SUPFAM" id="SSF48208">
    <property type="entry name" value="Six-hairpin glycosidases"/>
    <property type="match status" value="1"/>
</dbReference>
<dbReference type="GO" id="GO:0008810">
    <property type="term" value="F:cellulase activity"/>
    <property type="evidence" value="ECO:0007669"/>
    <property type="project" value="InterPro"/>
</dbReference>
<dbReference type="InterPro" id="IPR013783">
    <property type="entry name" value="Ig-like_fold"/>
</dbReference>
<evidence type="ECO:0000256" key="2">
    <source>
        <dbReference type="ARBA" id="ARBA00023277"/>
    </source>
</evidence>
<keyword evidence="6" id="KW-0378">Hydrolase</keyword>
<dbReference type="AlphaFoldDB" id="A0A7D5VBF0"/>
<dbReference type="InterPro" id="IPR004197">
    <property type="entry name" value="Cellulase_Ig-like"/>
</dbReference>
<dbReference type="KEGG" id="cfon:HZU75_16215"/>
<keyword evidence="2" id="KW-0119">Carbohydrate metabolism</keyword>
<evidence type="ECO:0000256" key="3">
    <source>
        <dbReference type="ARBA" id="ARBA00023326"/>
    </source>
</evidence>
<feature type="domain" description="Cellulase Ig-like" evidence="5">
    <location>
        <begin position="2"/>
        <end position="89"/>
    </location>
</feature>
<dbReference type="GO" id="GO:0000272">
    <property type="term" value="P:polysaccharide catabolic process"/>
    <property type="evidence" value="ECO:0007669"/>
    <property type="project" value="UniProtKB-KW"/>
</dbReference>
<gene>
    <name evidence="6" type="ORF">HZU75_16215</name>
</gene>